<organism evidence="1">
    <name type="scientific">Rhizophora mucronata</name>
    <name type="common">Asiatic mangrove</name>
    <dbReference type="NCBI Taxonomy" id="61149"/>
    <lineage>
        <taxon>Eukaryota</taxon>
        <taxon>Viridiplantae</taxon>
        <taxon>Streptophyta</taxon>
        <taxon>Embryophyta</taxon>
        <taxon>Tracheophyta</taxon>
        <taxon>Spermatophyta</taxon>
        <taxon>Magnoliopsida</taxon>
        <taxon>eudicotyledons</taxon>
        <taxon>Gunneridae</taxon>
        <taxon>Pentapetalae</taxon>
        <taxon>rosids</taxon>
        <taxon>fabids</taxon>
        <taxon>Malpighiales</taxon>
        <taxon>Rhizophoraceae</taxon>
        <taxon>Rhizophora</taxon>
    </lineage>
</organism>
<protein>
    <submittedName>
        <fullName evidence="1">Uncharacterized protein</fullName>
    </submittedName>
</protein>
<evidence type="ECO:0000313" key="1">
    <source>
        <dbReference type="EMBL" id="MBX37665.1"/>
    </source>
</evidence>
<proteinExistence type="predicted"/>
<name>A0A2P2N5F9_RHIMU</name>
<reference evidence="1" key="1">
    <citation type="submission" date="2018-02" db="EMBL/GenBank/DDBJ databases">
        <title>Rhizophora mucronata_Transcriptome.</title>
        <authorList>
            <person name="Meera S.P."/>
            <person name="Sreeshan A."/>
            <person name="Augustine A."/>
        </authorList>
    </citation>
    <scope>NUCLEOTIDE SEQUENCE</scope>
    <source>
        <tissue evidence="1">Leaf</tissue>
    </source>
</reference>
<sequence>MTCPPAPRKRKALLLDKDNPLNKLTVTNTKLLASPELGTAFRPNFSEK</sequence>
<accession>A0A2P2N5F9</accession>
<dbReference type="EMBL" id="GGEC01057181">
    <property type="protein sequence ID" value="MBX37665.1"/>
    <property type="molecule type" value="Transcribed_RNA"/>
</dbReference>
<dbReference type="AlphaFoldDB" id="A0A2P2N5F9"/>